<evidence type="ECO:0000313" key="2">
    <source>
        <dbReference type="EMBL" id="GEO36561.1"/>
    </source>
</evidence>
<keyword evidence="1" id="KW-0812">Transmembrane</keyword>
<accession>A0A512DJB3</accession>
<keyword evidence="1" id="KW-0472">Membrane</keyword>
<keyword evidence="3" id="KW-1185">Reference proteome</keyword>
<dbReference type="Proteomes" id="UP000321523">
    <property type="component" value="Unassembled WGS sequence"/>
</dbReference>
<dbReference type="RefSeq" id="WP_044425348.1">
    <property type="nucleotide sequence ID" value="NZ_BJYZ01000002.1"/>
</dbReference>
<organism evidence="2 3">
    <name type="scientific">Skermanella aerolata</name>
    <dbReference type="NCBI Taxonomy" id="393310"/>
    <lineage>
        <taxon>Bacteria</taxon>
        <taxon>Pseudomonadati</taxon>
        <taxon>Pseudomonadota</taxon>
        <taxon>Alphaproteobacteria</taxon>
        <taxon>Rhodospirillales</taxon>
        <taxon>Azospirillaceae</taxon>
        <taxon>Skermanella</taxon>
    </lineage>
</organism>
<evidence type="ECO:0000256" key="1">
    <source>
        <dbReference type="SAM" id="Phobius"/>
    </source>
</evidence>
<feature type="transmembrane region" description="Helical" evidence="1">
    <location>
        <begin position="47"/>
        <end position="66"/>
    </location>
</feature>
<reference evidence="2 3" key="1">
    <citation type="submission" date="2019-07" db="EMBL/GenBank/DDBJ databases">
        <title>Whole genome shotgun sequence of Skermanella aerolata NBRC 106429.</title>
        <authorList>
            <person name="Hosoyama A."/>
            <person name="Uohara A."/>
            <person name="Ohji S."/>
            <person name="Ichikawa N."/>
        </authorList>
    </citation>
    <scope>NUCLEOTIDE SEQUENCE [LARGE SCALE GENOMIC DNA]</scope>
    <source>
        <strain evidence="2 3">NBRC 106429</strain>
    </source>
</reference>
<protein>
    <submittedName>
        <fullName evidence="2">Uncharacterized protein</fullName>
    </submittedName>
</protein>
<name>A0A512DJB3_9PROT</name>
<gene>
    <name evidence="2" type="ORF">SAE02_07090</name>
</gene>
<feature type="transmembrane region" description="Helical" evidence="1">
    <location>
        <begin position="20"/>
        <end position="41"/>
    </location>
</feature>
<comment type="caution">
    <text evidence="2">The sequence shown here is derived from an EMBL/GenBank/DDBJ whole genome shotgun (WGS) entry which is preliminary data.</text>
</comment>
<evidence type="ECO:0000313" key="3">
    <source>
        <dbReference type="Proteomes" id="UP000321523"/>
    </source>
</evidence>
<proteinExistence type="predicted"/>
<dbReference type="AlphaFoldDB" id="A0A512DJB3"/>
<keyword evidence="1" id="KW-1133">Transmembrane helix</keyword>
<sequence>MTQTRTTSVRTRTTGTVLQLLLGLALAADMVFLGLLGVRLSDRVEQTGLALAGMLTLVLIAVLFRLTRRIGGEPQAVEPG</sequence>
<dbReference type="EMBL" id="BJYZ01000002">
    <property type="protein sequence ID" value="GEO36561.1"/>
    <property type="molecule type" value="Genomic_DNA"/>
</dbReference>